<dbReference type="InterPro" id="IPR004360">
    <property type="entry name" value="Glyas_Fos-R_dOase_dom"/>
</dbReference>
<keyword evidence="3" id="KW-1185">Reference proteome</keyword>
<protein>
    <submittedName>
        <fullName evidence="2">Glyoxalase family protein</fullName>
    </submittedName>
</protein>
<dbReference type="CDD" id="cd08346">
    <property type="entry name" value="PcpA_N_like"/>
    <property type="match status" value="1"/>
</dbReference>
<organism evidence="2 3">
    <name type="scientific">Bryocella elongata</name>
    <dbReference type="NCBI Taxonomy" id="863522"/>
    <lineage>
        <taxon>Bacteria</taxon>
        <taxon>Pseudomonadati</taxon>
        <taxon>Acidobacteriota</taxon>
        <taxon>Terriglobia</taxon>
        <taxon>Terriglobales</taxon>
        <taxon>Acidobacteriaceae</taxon>
        <taxon>Bryocella</taxon>
    </lineage>
</organism>
<name>A0A1H6CBU4_9BACT</name>
<proteinExistence type="predicted"/>
<dbReference type="RefSeq" id="WP_103935254.1">
    <property type="nucleotide sequence ID" value="NZ_FNVA01000009.1"/>
</dbReference>
<dbReference type="InterPro" id="IPR052537">
    <property type="entry name" value="Extradiol_RC_dioxygenase"/>
</dbReference>
<evidence type="ECO:0000259" key="1">
    <source>
        <dbReference type="PROSITE" id="PS51819"/>
    </source>
</evidence>
<gene>
    <name evidence="2" type="ORF">SAMN05421819_4430</name>
</gene>
<feature type="domain" description="VOC" evidence="1">
    <location>
        <begin position="159"/>
        <end position="276"/>
    </location>
</feature>
<sequence>MATKPIVGLHHVTAIASDPQRNLDFYTQVLGLRFVKKTVNFDDPGTYHFYFGDDAGKPGTILTFFPWPNANRGTLGAGEVSHTAFSVPVSAIEYWEQRLEANDVRIEAKHERFGKVVLEFSDPDGMKIELVGNAEAAAVESAFANPRFADVPDEVAVRGFYGVTLLERNLAPTESALKLMGYSKVAEEGRRVRFEVAGDALAHRIDVVVDPAAPRGRMGAGTVHHVAFRSEDYADQKEWLKVISESLGVSPVMDRDYFRSIYYREPGGVLFELATDIPGFAVDEPLESLGEALRVPAWLQPHYDQIDKALTPITLHKAVKAEAKEEVQA</sequence>
<feature type="domain" description="VOC" evidence="1">
    <location>
        <begin position="8"/>
        <end position="133"/>
    </location>
</feature>
<dbReference type="Gene3D" id="3.10.180.10">
    <property type="entry name" value="2,3-Dihydroxybiphenyl 1,2-Dioxygenase, domain 1"/>
    <property type="match status" value="2"/>
</dbReference>
<dbReference type="CDD" id="cd08347">
    <property type="entry name" value="PcpA_C_like"/>
    <property type="match status" value="1"/>
</dbReference>
<dbReference type="PROSITE" id="PS51819">
    <property type="entry name" value="VOC"/>
    <property type="match status" value="2"/>
</dbReference>
<evidence type="ECO:0000313" key="3">
    <source>
        <dbReference type="Proteomes" id="UP000236728"/>
    </source>
</evidence>
<dbReference type="PANTHER" id="PTHR36110:SF2">
    <property type="entry name" value="RING-CLEAVING DIOXYGENASE MHQE-RELATED"/>
    <property type="match status" value="1"/>
</dbReference>
<dbReference type="SUPFAM" id="SSF54593">
    <property type="entry name" value="Glyoxalase/Bleomycin resistance protein/Dihydroxybiphenyl dioxygenase"/>
    <property type="match status" value="1"/>
</dbReference>
<dbReference type="Proteomes" id="UP000236728">
    <property type="component" value="Unassembled WGS sequence"/>
</dbReference>
<evidence type="ECO:0000313" key="2">
    <source>
        <dbReference type="EMBL" id="SEG70352.1"/>
    </source>
</evidence>
<dbReference type="AlphaFoldDB" id="A0A1H6CBU4"/>
<dbReference type="PANTHER" id="PTHR36110">
    <property type="entry name" value="RING-CLEAVING DIOXYGENASE MHQE-RELATED"/>
    <property type="match status" value="1"/>
</dbReference>
<accession>A0A1H6CBU4</accession>
<reference evidence="2 3" key="1">
    <citation type="submission" date="2016-10" db="EMBL/GenBank/DDBJ databases">
        <authorList>
            <person name="de Groot N.N."/>
        </authorList>
    </citation>
    <scope>NUCLEOTIDE SEQUENCE [LARGE SCALE GENOMIC DNA]</scope>
    <source>
        <strain evidence="2 3">DSM 22489</strain>
    </source>
</reference>
<dbReference type="OrthoDB" id="9785698at2"/>
<dbReference type="EMBL" id="FNVA01000009">
    <property type="protein sequence ID" value="SEG70352.1"/>
    <property type="molecule type" value="Genomic_DNA"/>
</dbReference>
<dbReference type="Pfam" id="PF00903">
    <property type="entry name" value="Glyoxalase"/>
    <property type="match status" value="1"/>
</dbReference>
<dbReference type="InterPro" id="IPR029068">
    <property type="entry name" value="Glyas_Bleomycin-R_OHBP_Dase"/>
</dbReference>
<dbReference type="InterPro" id="IPR037523">
    <property type="entry name" value="VOC_core"/>
</dbReference>